<feature type="transmembrane region" description="Helical" evidence="4">
    <location>
        <begin position="40"/>
        <end position="66"/>
    </location>
</feature>
<dbReference type="Proteomes" id="UP000885722">
    <property type="component" value="Unassembled WGS sequence"/>
</dbReference>
<dbReference type="PANTHER" id="PTHR23526:SF1">
    <property type="entry name" value="MAJOR FACILITATOR SUPERFAMILY MFS_1"/>
    <property type="match status" value="1"/>
</dbReference>
<dbReference type="InterPro" id="IPR011701">
    <property type="entry name" value="MFS"/>
</dbReference>
<keyword evidence="3 4" id="KW-0472">Membrane</keyword>
<sequence length="322" mass="36164">MSYRLNNLKNALHGFFLSVATTVAEPTTILPLIVHHFSSNLILVGLFASLLRGGAIAVQLVAAFYAQSYARVMPLMRLVFLFRFLFWFLIGAAIHFVGDRNPTLTLWLIGIGLFGFSFVAGFGGIYFKEIIAKVFTREQRGRTMADRQLWSSVGAIISGGIAGWVLQRFQAPENYAMLFMLSAFLMAIGLIAFATIEEPPKAKVSQREESFLHFLHNAWGILQGDRRLQIQIAASLLGYSFLLAMPFVILQAKQTIHLSGWLVGSFITVQMIGSVLGNFFLWKRFSGRYVRMLQTAYSLMITAFLLAFFADNAWLYALIFLL</sequence>
<keyword evidence="1 4" id="KW-0812">Transmembrane</keyword>
<evidence type="ECO:0000256" key="1">
    <source>
        <dbReference type="ARBA" id="ARBA00022692"/>
    </source>
</evidence>
<gene>
    <name evidence="5" type="ORF">ENJ74_00915</name>
</gene>
<feature type="transmembrane region" description="Helical" evidence="4">
    <location>
        <begin position="294"/>
        <end position="319"/>
    </location>
</feature>
<dbReference type="SUPFAM" id="SSF103473">
    <property type="entry name" value="MFS general substrate transporter"/>
    <property type="match status" value="1"/>
</dbReference>
<accession>A0A7V2SIE9</accession>
<dbReference type="AlphaFoldDB" id="A0A7V2SIE9"/>
<dbReference type="Gene3D" id="1.20.1250.20">
    <property type="entry name" value="MFS general substrate transporter like domains"/>
    <property type="match status" value="1"/>
</dbReference>
<feature type="transmembrane region" description="Helical" evidence="4">
    <location>
        <begin position="175"/>
        <end position="196"/>
    </location>
</feature>
<evidence type="ECO:0000256" key="3">
    <source>
        <dbReference type="ARBA" id="ARBA00023136"/>
    </source>
</evidence>
<dbReference type="Pfam" id="PF07690">
    <property type="entry name" value="MFS_1"/>
    <property type="match status" value="1"/>
</dbReference>
<evidence type="ECO:0000256" key="2">
    <source>
        <dbReference type="ARBA" id="ARBA00022989"/>
    </source>
</evidence>
<feature type="transmembrane region" description="Helical" evidence="4">
    <location>
        <begin position="258"/>
        <end position="282"/>
    </location>
</feature>
<dbReference type="PANTHER" id="PTHR23526">
    <property type="entry name" value="INTEGRAL MEMBRANE TRANSPORT PROTEIN-RELATED"/>
    <property type="match status" value="1"/>
</dbReference>
<proteinExistence type="predicted"/>
<evidence type="ECO:0000313" key="5">
    <source>
        <dbReference type="EMBL" id="HFC03407.1"/>
    </source>
</evidence>
<feature type="transmembrane region" description="Helical" evidence="4">
    <location>
        <begin position="78"/>
        <end position="98"/>
    </location>
</feature>
<reference evidence="5" key="1">
    <citation type="journal article" date="2020" name="mSystems">
        <title>Genome- and Community-Level Interaction Insights into Carbon Utilization and Element Cycling Functions of Hydrothermarchaeota in Hydrothermal Sediment.</title>
        <authorList>
            <person name="Zhou Z."/>
            <person name="Liu Y."/>
            <person name="Xu W."/>
            <person name="Pan J."/>
            <person name="Luo Z.H."/>
            <person name="Li M."/>
        </authorList>
    </citation>
    <scope>NUCLEOTIDE SEQUENCE [LARGE SCALE GENOMIC DNA]</scope>
    <source>
        <strain evidence="5">HyVt-513</strain>
    </source>
</reference>
<dbReference type="InterPro" id="IPR052528">
    <property type="entry name" value="Sugar_transport-like"/>
</dbReference>
<dbReference type="EMBL" id="DRNO01000066">
    <property type="protein sequence ID" value="HFC03407.1"/>
    <property type="molecule type" value="Genomic_DNA"/>
</dbReference>
<dbReference type="InterPro" id="IPR036259">
    <property type="entry name" value="MFS_trans_sf"/>
</dbReference>
<organism evidence="5">
    <name type="scientific">Nitratifractor salsuginis</name>
    <dbReference type="NCBI Taxonomy" id="269261"/>
    <lineage>
        <taxon>Bacteria</taxon>
        <taxon>Pseudomonadati</taxon>
        <taxon>Campylobacterota</taxon>
        <taxon>Epsilonproteobacteria</taxon>
        <taxon>Campylobacterales</taxon>
        <taxon>Sulfurovaceae</taxon>
        <taxon>Nitratifractor</taxon>
    </lineage>
</organism>
<feature type="transmembrane region" description="Helical" evidence="4">
    <location>
        <begin position="104"/>
        <end position="127"/>
    </location>
</feature>
<protein>
    <submittedName>
        <fullName evidence="5">MFS transporter</fullName>
    </submittedName>
</protein>
<feature type="transmembrane region" description="Helical" evidence="4">
    <location>
        <begin position="232"/>
        <end position="252"/>
    </location>
</feature>
<comment type="caution">
    <text evidence="5">The sequence shown here is derived from an EMBL/GenBank/DDBJ whole genome shotgun (WGS) entry which is preliminary data.</text>
</comment>
<feature type="transmembrane region" description="Helical" evidence="4">
    <location>
        <begin position="148"/>
        <end position="169"/>
    </location>
</feature>
<dbReference type="GO" id="GO:0022857">
    <property type="term" value="F:transmembrane transporter activity"/>
    <property type="evidence" value="ECO:0007669"/>
    <property type="project" value="InterPro"/>
</dbReference>
<name>A0A7V2SIE9_9BACT</name>
<evidence type="ECO:0000256" key="4">
    <source>
        <dbReference type="SAM" id="Phobius"/>
    </source>
</evidence>
<keyword evidence="2 4" id="KW-1133">Transmembrane helix</keyword>
<feature type="non-terminal residue" evidence="5">
    <location>
        <position position="322"/>
    </location>
</feature>